<sequence length="610" mass="69241">MLSARFLSEGDGGKRTPLRSEVKVEDTWDLNPLYTSDEEWEKDFAVLQAEFPKAAEFRGKLAEGASKLREALEFEKTVDLRVERLNQYAALKVTEDSSDAGALSREARLDGLLVRVGEAFSFFQPELQALSDEAYEAYLADPVLAEWTIPLRKLRRLKPHTLTAAEERLLALGSAATRGHRDTFSQLTNVDMKFGSLRDSRGQERELTQSSFSSFLQDRDPAVRKEAFHKFYAEFRDHQYTVASSLANSVRADVFYARARNYPSALECALFYDDVPVSVYDNLIGSVRNHLQPLYRYFALRKRVLGLDEIHHYDTYVPMVGDVHTEVPWDGAVEKVLSALVPLGDKYREVLGHGLRDGRWCDRYENKGKRSGAFSYGTYTSPPYIMMNYKADVFSDVYTLAHEAGHSMHTWYSQRAQSFQNYHYPIFLAEVASTFNEILLTEHLLKTTDDPRMRAYILNRQIDDLRGTLYRQTMFAEFEKAIHETEESGDALTLDTFQKIYRGLLEAYFGPDFALDEELNLEGLRIPHFYGAFYVYKYATGISAAAALAEQVLATGDASKYLNFLKSGGSRFPIETLAEAGVDMSTPAPVDAALALFERRVNELETLLNA</sequence>
<evidence type="ECO:0000256" key="5">
    <source>
        <dbReference type="ARBA" id="ARBA00023049"/>
    </source>
</evidence>
<keyword evidence="4 6" id="KW-0862">Zinc</keyword>
<evidence type="ECO:0000313" key="10">
    <source>
        <dbReference type="Proteomes" id="UP000076023"/>
    </source>
</evidence>
<dbReference type="GO" id="GO:0004222">
    <property type="term" value="F:metalloendopeptidase activity"/>
    <property type="evidence" value="ECO:0007669"/>
    <property type="project" value="UniProtKB-UniRule"/>
</dbReference>
<evidence type="ECO:0000256" key="2">
    <source>
        <dbReference type="ARBA" id="ARBA00022723"/>
    </source>
</evidence>
<dbReference type="Proteomes" id="UP000076023">
    <property type="component" value="Unassembled WGS sequence"/>
</dbReference>
<feature type="domain" description="Peptidase M3A/M3B catalytic" evidence="7">
    <location>
        <begin position="215"/>
        <end position="595"/>
    </location>
</feature>
<evidence type="ECO:0000313" key="9">
    <source>
        <dbReference type="EMBL" id="GAT34171.1"/>
    </source>
</evidence>
<evidence type="ECO:0000256" key="4">
    <source>
        <dbReference type="ARBA" id="ARBA00022833"/>
    </source>
</evidence>
<accession>A0A146G9P7</accession>
<dbReference type="AlphaFoldDB" id="A0A146G9P7"/>
<keyword evidence="3 6" id="KW-0378">Hydrolase</keyword>
<dbReference type="Gene3D" id="1.10.287.830">
    <property type="entry name" value="putative peptidase helix hairpin domain like"/>
    <property type="match status" value="1"/>
</dbReference>
<dbReference type="GO" id="GO:0046872">
    <property type="term" value="F:metal ion binding"/>
    <property type="evidence" value="ECO:0007669"/>
    <property type="project" value="UniProtKB-UniRule"/>
</dbReference>
<protein>
    <recommendedName>
        <fullName evidence="6">Oligopeptidase F</fullName>
        <ecNumber evidence="6">3.4.24.-</ecNumber>
    </recommendedName>
</protein>
<dbReference type="GO" id="GO:0006518">
    <property type="term" value="P:peptide metabolic process"/>
    <property type="evidence" value="ECO:0007669"/>
    <property type="project" value="TreeGrafter"/>
</dbReference>
<comment type="cofactor">
    <cofactor evidence="6">
        <name>Zn(2+)</name>
        <dbReference type="ChEBI" id="CHEBI:29105"/>
    </cofactor>
    <text evidence="6">Binds 1 zinc ion.</text>
</comment>
<dbReference type="EC" id="3.4.24.-" evidence="6"/>
<reference evidence="10" key="1">
    <citation type="journal article" date="2017" name="Genome Announc.">
        <title>Draft Genome Sequence of Terrimicrobium sacchariphilum NM-5T, a Facultative Anaerobic Soil Bacterium of the Class Spartobacteria.</title>
        <authorList>
            <person name="Qiu Y.L."/>
            <person name="Tourlousse D.M."/>
            <person name="Matsuura N."/>
            <person name="Ohashi A."/>
            <person name="Sekiguchi Y."/>
        </authorList>
    </citation>
    <scope>NUCLEOTIDE SEQUENCE [LARGE SCALE GENOMIC DNA]</scope>
    <source>
        <strain evidence="10">NM-5</strain>
    </source>
</reference>
<dbReference type="InterPro" id="IPR001567">
    <property type="entry name" value="Pept_M3A_M3B_dom"/>
</dbReference>
<dbReference type="InterPro" id="IPR004438">
    <property type="entry name" value="Peptidase_M3B"/>
</dbReference>
<proteinExistence type="inferred from homology"/>
<feature type="domain" description="Oligopeptidase F N-terminal" evidence="8">
    <location>
        <begin position="126"/>
        <end position="194"/>
    </location>
</feature>
<dbReference type="OrthoDB" id="9766487at2"/>
<evidence type="ECO:0000256" key="6">
    <source>
        <dbReference type="RuleBase" id="RU368091"/>
    </source>
</evidence>
<dbReference type="STRING" id="690879.TSACC_22595"/>
<keyword evidence="5 6" id="KW-0482">Metalloprotease</keyword>
<gene>
    <name evidence="9" type="ORF">TSACC_22595</name>
</gene>
<dbReference type="CDD" id="cd09608">
    <property type="entry name" value="M3B_PepF"/>
    <property type="match status" value="1"/>
</dbReference>
<dbReference type="InterPro" id="IPR013647">
    <property type="entry name" value="OligopepF_N_dom"/>
</dbReference>
<evidence type="ECO:0000259" key="8">
    <source>
        <dbReference type="Pfam" id="PF08439"/>
    </source>
</evidence>
<dbReference type="InterPro" id="IPR042088">
    <property type="entry name" value="OligoPept_F_C"/>
</dbReference>
<comment type="similarity">
    <text evidence="6">Belongs to the peptidase M3B family.</text>
</comment>
<dbReference type="Gene3D" id="1.20.140.70">
    <property type="entry name" value="Oligopeptidase f, N-terminal domain"/>
    <property type="match status" value="1"/>
</dbReference>
<organism evidence="9 10">
    <name type="scientific">Terrimicrobium sacchariphilum</name>
    <dbReference type="NCBI Taxonomy" id="690879"/>
    <lineage>
        <taxon>Bacteria</taxon>
        <taxon>Pseudomonadati</taxon>
        <taxon>Verrucomicrobiota</taxon>
        <taxon>Terrimicrobiia</taxon>
        <taxon>Terrimicrobiales</taxon>
        <taxon>Terrimicrobiaceae</taxon>
        <taxon>Terrimicrobium</taxon>
    </lineage>
</organism>
<dbReference type="Pfam" id="PF08439">
    <property type="entry name" value="Peptidase_M3_N"/>
    <property type="match status" value="1"/>
</dbReference>
<dbReference type="GO" id="GO:0006508">
    <property type="term" value="P:proteolysis"/>
    <property type="evidence" value="ECO:0007669"/>
    <property type="project" value="UniProtKB-KW"/>
</dbReference>
<dbReference type="RefSeq" id="WP_075080747.1">
    <property type="nucleotide sequence ID" value="NZ_BDCO01000002.1"/>
</dbReference>
<keyword evidence="1 6" id="KW-0645">Protease</keyword>
<dbReference type="InParanoid" id="A0A146G9P7"/>
<dbReference type="NCBIfam" id="TIGR00181">
    <property type="entry name" value="pepF"/>
    <property type="match status" value="1"/>
</dbReference>
<dbReference type="InterPro" id="IPR045090">
    <property type="entry name" value="Pept_M3A_M3B"/>
</dbReference>
<comment type="caution">
    <text evidence="9">The sequence shown here is derived from an EMBL/GenBank/DDBJ whole genome shotgun (WGS) entry which is preliminary data.</text>
</comment>
<dbReference type="Pfam" id="PF01432">
    <property type="entry name" value="Peptidase_M3"/>
    <property type="match status" value="1"/>
</dbReference>
<name>A0A146G9P7_TERSA</name>
<dbReference type="Gene3D" id="1.10.1370.20">
    <property type="entry name" value="Oligoendopeptidase f, C-terminal domain"/>
    <property type="match status" value="1"/>
</dbReference>
<dbReference type="PANTHER" id="PTHR11804:SF84">
    <property type="entry name" value="SACCHAROLYSIN"/>
    <property type="match status" value="1"/>
</dbReference>
<keyword evidence="2 6" id="KW-0479">Metal-binding</keyword>
<evidence type="ECO:0000256" key="1">
    <source>
        <dbReference type="ARBA" id="ARBA00022670"/>
    </source>
</evidence>
<evidence type="ECO:0000256" key="3">
    <source>
        <dbReference type="ARBA" id="ARBA00022801"/>
    </source>
</evidence>
<comment type="function">
    <text evidence="6">Has oligopeptidase activity and degrades a variety of small bioactive peptides.</text>
</comment>
<evidence type="ECO:0000259" key="7">
    <source>
        <dbReference type="Pfam" id="PF01432"/>
    </source>
</evidence>
<dbReference type="PANTHER" id="PTHR11804">
    <property type="entry name" value="PROTEASE M3 THIMET OLIGOPEPTIDASE-RELATED"/>
    <property type="match status" value="1"/>
</dbReference>
<dbReference type="SUPFAM" id="SSF55486">
    <property type="entry name" value="Metalloproteases ('zincins'), catalytic domain"/>
    <property type="match status" value="1"/>
</dbReference>
<dbReference type="EMBL" id="BDCO01000002">
    <property type="protein sequence ID" value="GAT34171.1"/>
    <property type="molecule type" value="Genomic_DNA"/>
</dbReference>
<keyword evidence="10" id="KW-1185">Reference proteome</keyword>